<organism evidence="1 2">
    <name type="scientific">Rhizopus oryzae</name>
    <name type="common">Mucormycosis agent</name>
    <name type="synonym">Rhizopus arrhizus var. delemar</name>
    <dbReference type="NCBI Taxonomy" id="64495"/>
    <lineage>
        <taxon>Eukaryota</taxon>
        <taxon>Fungi</taxon>
        <taxon>Fungi incertae sedis</taxon>
        <taxon>Mucoromycota</taxon>
        <taxon>Mucoromycotina</taxon>
        <taxon>Mucoromycetes</taxon>
        <taxon>Mucorales</taxon>
        <taxon>Mucorineae</taxon>
        <taxon>Rhizopodaceae</taxon>
        <taxon>Rhizopus</taxon>
    </lineage>
</organism>
<dbReference type="OrthoDB" id="2264380at2759"/>
<dbReference type="EMBL" id="JAANQT010000611">
    <property type="protein sequence ID" value="KAG1309634.1"/>
    <property type="molecule type" value="Genomic_DNA"/>
</dbReference>
<reference evidence="1" key="1">
    <citation type="journal article" date="2020" name="Microb. Genom.">
        <title>Genetic diversity of clinical and environmental Mucorales isolates obtained from an investigation of mucormycosis cases among solid organ transplant recipients.</title>
        <authorList>
            <person name="Nguyen M.H."/>
            <person name="Kaul D."/>
            <person name="Muto C."/>
            <person name="Cheng S.J."/>
            <person name="Richter R.A."/>
            <person name="Bruno V.M."/>
            <person name="Liu G."/>
            <person name="Beyhan S."/>
            <person name="Sundermann A.J."/>
            <person name="Mounaud S."/>
            <person name="Pasculle A.W."/>
            <person name="Nierman W.C."/>
            <person name="Driscoll E."/>
            <person name="Cumbie R."/>
            <person name="Clancy C.J."/>
            <person name="Dupont C.L."/>
        </authorList>
    </citation>
    <scope>NUCLEOTIDE SEQUENCE</scope>
    <source>
        <strain evidence="1">GL11</strain>
    </source>
</reference>
<gene>
    <name evidence="1" type="ORF">G6F64_005165</name>
</gene>
<protein>
    <submittedName>
        <fullName evidence="1">Uncharacterized protein</fullName>
    </submittedName>
</protein>
<comment type="caution">
    <text evidence="1">The sequence shown here is derived from an EMBL/GenBank/DDBJ whole genome shotgun (WGS) entry which is preliminary data.</text>
</comment>
<evidence type="ECO:0000313" key="2">
    <source>
        <dbReference type="Proteomes" id="UP000716291"/>
    </source>
</evidence>
<evidence type="ECO:0000313" key="1">
    <source>
        <dbReference type="EMBL" id="KAG1309634.1"/>
    </source>
</evidence>
<keyword evidence="2" id="KW-1185">Reference proteome</keyword>
<sequence>MYVSPQSLAGSLIDSRDMPNVVEELEKMELNYCVGSTQTLLSKLSANIKKVCLVIVDYAGLSTNPDNIRTLVNNHSCLECIMVDRFRERGKYEMYSRAEILNNDNYLAFCVP</sequence>
<name>A0A9P7BSR7_RHIOR</name>
<accession>A0A9P7BSR7</accession>
<dbReference type="AlphaFoldDB" id="A0A9P7BSR7"/>
<proteinExistence type="predicted"/>
<dbReference type="Proteomes" id="UP000716291">
    <property type="component" value="Unassembled WGS sequence"/>
</dbReference>